<dbReference type="InterPro" id="IPR050099">
    <property type="entry name" value="SIS_GmhA/DiaA_subfam"/>
</dbReference>
<dbReference type="PROSITE" id="PS51464">
    <property type="entry name" value="SIS"/>
    <property type="match status" value="1"/>
</dbReference>
<accession>A0A0B6ASB4</accession>
<dbReference type="InterPro" id="IPR001347">
    <property type="entry name" value="SIS_dom"/>
</dbReference>
<dbReference type="InterPro" id="IPR046348">
    <property type="entry name" value="SIS_dom_sf"/>
</dbReference>
<organism evidence="2">
    <name type="scientific">Priestia megaterium (strain ATCC 14581 / DSM 32 / CCUG 1817 / JCM 2506 / NBRC 15308 / NCIMB 9376 / NCTC 10342 / NRRL B-14308 / VKM B-512 / Ford 19)</name>
    <name type="common">Bacillus megaterium</name>
    <dbReference type="NCBI Taxonomy" id="1348623"/>
    <lineage>
        <taxon>Bacteria</taxon>
        <taxon>Bacillati</taxon>
        <taxon>Bacillota</taxon>
        <taxon>Bacilli</taxon>
        <taxon>Bacillales</taxon>
        <taxon>Bacillaceae</taxon>
        <taxon>Priestia</taxon>
    </lineage>
</organism>
<sequence>MSSLYLQELTKLLAKVEAHEQQAMESAAEKISQQLASHHLIHLFGCGHSHILTEEVFYRSGGLAPIHPIFVEELMLHKGASRSSQLERKNDYASTFMEKEDIVPGDIMIVISTSGVNPVPIDVALIAKEKGAFVIGLTSPSYATSRASRHKSGKYLHDVVDLVINNHIPKGDVLLHQQDISFASGSTVIGGAILNDVLSKAIQKLLSRGITPPVFLSGNMEGSDEHNQRLIDAYKGRITAL</sequence>
<dbReference type="GeneID" id="93641533"/>
<evidence type="ECO:0000256" key="1">
    <source>
        <dbReference type="HAMAP-Rule" id="MF_01240"/>
    </source>
</evidence>
<dbReference type="PANTHER" id="PTHR30390:SF7">
    <property type="entry name" value="PHOSPHOHEPTOSE ISOMERASE"/>
    <property type="match status" value="1"/>
</dbReference>
<dbReference type="InterPro" id="IPR022951">
    <property type="entry name" value="UPF0309"/>
</dbReference>
<comment type="similarity">
    <text evidence="1">Belongs to the UPF0309 family.</text>
</comment>
<proteinExistence type="inferred from homology"/>
<protein>
    <recommendedName>
        <fullName evidence="1">UPF0309 protein BG04_3474</fullName>
    </recommendedName>
</protein>
<dbReference type="Proteomes" id="UP000031829">
    <property type="component" value="Chromosome"/>
</dbReference>
<dbReference type="Gene3D" id="3.40.50.10490">
    <property type="entry name" value="Glucose-6-phosphate isomerase like protein, domain 1"/>
    <property type="match status" value="1"/>
</dbReference>
<dbReference type="InterPro" id="IPR035472">
    <property type="entry name" value="RpiR-like_SIS"/>
</dbReference>
<dbReference type="PATRIC" id="fig|592022.4.peg.1085"/>
<dbReference type="RefSeq" id="WP_013082151.1">
    <property type="nucleotide sequence ID" value="NZ_BCVB01000003.1"/>
</dbReference>
<dbReference type="HOGENOM" id="CLU_089975_0_0_9"/>
<dbReference type="EMBL" id="CP009920">
    <property type="protein sequence ID" value="AJI23573.1"/>
    <property type="molecule type" value="Genomic_DNA"/>
</dbReference>
<reference evidence="2" key="1">
    <citation type="journal article" date="2015" name="Genome Announc.">
        <title>Complete genome sequences for 35 biothreat assay-relevant bacillus species.</title>
        <authorList>
            <person name="Johnson S.L."/>
            <person name="Daligault H.E."/>
            <person name="Davenport K.W."/>
            <person name="Jaissle J."/>
            <person name="Frey K.G."/>
            <person name="Ladner J.T."/>
            <person name="Broomall S.M."/>
            <person name="Bishop-Lilly K.A."/>
            <person name="Bruce D.C."/>
            <person name="Gibbons H.S."/>
            <person name="Coyne S.R."/>
            <person name="Lo C.C."/>
            <person name="Meincke L."/>
            <person name="Munk A.C."/>
            <person name="Koroleva G.I."/>
            <person name="Rosenzweig C.N."/>
            <person name="Palacios G.F."/>
            <person name="Redden C.L."/>
            <person name="Minogue T.D."/>
            <person name="Chain P.S."/>
        </authorList>
    </citation>
    <scope>NUCLEOTIDE SEQUENCE [LARGE SCALE GENOMIC DNA]</scope>
    <source>
        <strain evidence="2">ATCC 14581</strain>
    </source>
</reference>
<name>A0A0B6ASB4_PRIM2</name>
<dbReference type="PANTHER" id="PTHR30390">
    <property type="entry name" value="SEDOHEPTULOSE 7-PHOSPHATE ISOMERASE / DNAA INITIATOR-ASSOCIATING FACTOR FOR REPLICATION INITIATION"/>
    <property type="match status" value="1"/>
</dbReference>
<dbReference type="HAMAP" id="MF_01240">
    <property type="entry name" value="UPF0309"/>
    <property type="match status" value="1"/>
</dbReference>
<gene>
    <name evidence="2" type="ORF">BG04_3474</name>
</gene>
<dbReference type="AlphaFoldDB" id="A0A0B6ASB4"/>
<dbReference type="GO" id="GO:0097367">
    <property type="term" value="F:carbohydrate derivative binding"/>
    <property type="evidence" value="ECO:0007669"/>
    <property type="project" value="InterPro"/>
</dbReference>
<dbReference type="SUPFAM" id="SSF53697">
    <property type="entry name" value="SIS domain"/>
    <property type="match status" value="1"/>
</dbReference>
<dbReference type="GO" id="GO:1901135">
    <property type="term" value="P:carbohydrate derivative metabolic process"/>
    <property type="evidence" value="ECO:0007669"/>
    <property type="project" value="InterPro"/>
</dbReference>
<dbReference type="CDD" id="cd05013">
    <property type="entry name" value="SIS_RpiR"/>
    <property type="match status" value="1"/>
</dbReference>
<dbReference type="NCBIfam" id="NF002805">
    <property type="entry name" value="PRK02947.1"/>
    <property type="match status" value="1"/>
</dbReference>
<dbReference type="Pfam" id="PF13580">
    <property type="entry name" value="SIS_2"/>
    <property type="match status" value="1"/>
</dbReference>
<dbReference type="KEGG" id="bmeg:BG04_3474"/>
<evidence type="ECO:0000313" key="2">
    <source>
        <dbReference type="EMBL" id="AJI23573.1"/>
    </source>
</evidence>